<dbReference type="AlphaFoldDB" id="A0A5M3XQK9"/>
<dbReference type="RefSeq" id="WP_170321728.1">
    <property type="nucleotide sequence ID" value="NZ_BAAAHM010000039.1"/>
</dbReference>
<evidence type="ECO:0000313" key="2">
    <source>
        <dbReference type="EMBL" id="GES23130.1"/>
    </source>
</evidence>
<dbReference type="InterPro" id="IPR036736">
    <property type="entry name" value="ACP-like_sf"/>
</dbReference>
<keyword evidence="3" id="KW-1185">Reference proteome</keyword>
<dbReference type="Pfam" id="PF00550">
    <property type="entry name" value="PP-binding"/>
    <property type="match status" value="1"/>
</dbReference>
<dbReference type="Gene3D" id="1.10.1200.10">
    <property type="entry name" value="ACP-like"/>
    <property type="match status" value="1"/>
</dbReference>
<protein>
    <recommendedName>
        <fullName evidence="1">Carrier domain-containing protein</fullName>
    </recommendedName>
</protein>
<name>A0A5M3XQK9_9ACTN</name>
<evidence type="ECO:0000313" key="3">
    <source>
        <dbReference type="Proteomes" id="UP000377595"/>
    </source>
</evidence>
<evidence type="ECO:0000259" key="1">
    <source>
        <dbReference type="PROSITE" id="PS50075"/>
    </source>
</evidence>
<reference evidence="2 3" key="1">
    <citation type="submission" date="2019-10" db="EMBL/GenBank/DDBJ databases">
        <title>Whole genome shotgun sequence of Acrocarpospora pleiomorpha NBRC 16267.</title>
        <authorList>
            <person name="Ichikawa N."/>
            <person name="Kimura A."/>
            <person name="Kitahashi Y."/>
            <person name="Komaki H."/>
            <person name="Oguchi A."/>
        </authorList>
    </citation>
    <scope>NUCLEOTIDE SEQUENCE [LARGE SCALE GENOMIC DNA]</scope>
    <source>
        <strain evidence="2 3">NBRC 16267</strain>
    </source>
</reference>
<accession>A0A5M3XQK9</accession>
<organism evidence="2 3">
    <name type="scientific">Acrocarpospora pleiomorpha</name>
    <dbReference type="NCBI Taxonomy" id="90975"/>
    <lineage>
        <taxon>Bacteria</taxon>
        <taxon>Bacillati</taxon>
        <taxon>Actinomycetota</taxon>
        <taxon>Actinomycetes</taxon>
        <taxon>Streptosporangiales</taxon>
        <taxon>Streptosporangiaceae</taxon>
        <taxon>Acrocarpospora</taxon>
    </lineage>
</organism>
<comment type="caution">
    <text evidence="2">The sequence shown here is derived from an EMBL/GenBank/DDBJ whole genome shotgun (WGS) entry which is preliminary data.</text>
</comment>
<sequence>MDQRTIEDLIIELVARDIRTDPESLRDRLEQTGDELPIDSLLAAEVVARLEAQCGVKLPTTAETARALRSVRDFAAIVLDLITAAARDQRVREGA</sequence>
<feature type="domain" description="Carrier" evidence="1">
    <location>
        <begin position="4"/>
        <end position="82"/>
    </location>
</feature>
<gene>
    <name evidence="2" type="ORF">Aple_060290</name>
</gene>
<dbReference type="PROSITE" id="PS50075">
    <property type="entry name" value="CARRIER"/>
    <property type="match status" value="1"/>
</dbReference>
<dbReference type="SUPFAM" id="SSF47336">
    <property type="entry name" value="ACP-like"/>
    <property type="match status" value="1"/>
</dbReference>
<dbReference type="Proteomes" id="UP000377595">
    <property type="component" value="Unassembled WGS sequence"/>
</dbReference>
<dbReference type="InterPro" id="IPR009081">
    <property type="entry name" value="PP-bd_ACP"/>
</dbReference>
<dbReference type="EMBL" id="BLAF01000038">
    <property type="protein sequence ID" value="GES23130.1"/>
    <property type="molecule type" value="Genomic_DNA"/>
</dbReference>
<proteinExistence type="predicted"/>